<reference evidence="1" key="2">
    <citation type="journal article" date="2015" name="Data Brief">
        <title>Shoot transcriptome of the giant reed, Arundo donax.</title>
        <authorList>
            <person name="Barrero R.A."/>
            <person name="Guerrero F.D."/>
            <person name="Moolhuijzen P."/>
            <person name="Goolsby J.A."/>
            <person name="Tidwell J."/>
            <person name="Bellgard S.E."/>
            <person name="Bellgard M.I."/>
        </authorList>
    </citation>
    <scope>NUCLEOTIDE SEQUENCE</scope>
    <source>
        <tissue evidence="1">Shoot tissue taken approximately 20 cm above the soil surface</tissue>
    </source>
</reference>
<organism evidence="1">
    <name type="scientific">Arundo donax</name>
    <name type="common">Giant reed</name>
    <name type="synonym">Donax arundinaceus</name>
    <dbReference type="NCBI Taxonomy" id="35708"/>
    <lineage>
        <taxon>Eukaryota</taxon>
        <taxon>Viridiplantae</taxon>
        <taxon>Streptophyta</taxon>
        <taxon>Embryophyta</taxon>
        <taxon>Tracheophyta</taxon>
        <taxon>Spermatophyta</taxon>
        <taxon>Magnoliopsida</taxon>
        <taxon>Liliopsida</taxon>
        <taxon>Poales</taxon>
        <taxon>Poaceae</taxon>
        <taxon>PACMAD clade</taxon>
        <taxon>Arundinoideae</taxon>
        <taxon>Arundineae</taxon>
        <taxon>Arundo</taxon>
    </lineage>
</organism>
<name>A0A0A8YH93_ARUDO</name>
<proteinExistence type="predicted"/>
<dbReference type="EMBL" id="GBRH01272594">
    <property type="protein sequence ID" value="JAD25301.1"/>
    <property type="molecule type" value="Transcribed_RNA"/>
</dbReference>
<sequence length="37" mass="4090">MRYSFLCYATKKTVDAQFASGKKKTRTLPAANCACKS</sequence>
<evidence type="ECO:0000313" key="1">
    <source>
        <dbReference type="EMBL" id="JAD25301.1"/>
    </source>
</evidence>
<reference evidence="1" key="1">
    <citation type="submission" date="2014-09" db="EMBL/GenBank/DDBJ databases">
        <authorList>
            <person name="Magalhaes I.L.F."/>
            <person name="Oliveira U."/>
            <person name="Santos F.R."/>
            <person name="Vidigal T.H.D.A."/>
            <person name="Brescovit A.D."/>
            <person name="Santos A.J."/>
        </authorList>
    </citation>
    <scope>NUCLEOTIDE SEQUENCE</scope>
    <source>
        <tissue evidence="1">Shoot tissue taken approximately 20 cm above the soil surface</tissue>
    </source>
</reference>
<dbReference type="AlphaFoldDB" id="A0A0A8YH93"/>
<protein>
    <submittedName>
        <fullName evidence="1">Uncharacterized protein</fullName>
    </submittedName>
</protein>
<accession>A0A0A8YH93</accession>